<evidence type="ECO:0000313" key="3">
    <source>
        <dbReference type="Proteomes" id="UP000284706"/>
    </source>
</evidence>
<organism evidence="2 3">
    <name type="scientific">Gymnopilus dilepis</name>
    <dbReference type="NCBI Taxonomy" id="231916"/>
    <lineage>
        <taxon>Eukaryota</taxon>
        <taxon>Fungi</taxon>
        <taxon>Dikarya</taxon>
        <taxon>Basidiomycota</taxon>
        <taxon>Agaricomycotina</taxon>
        <taxon>Agaricomycetes</taxon>
        <taxon>Agaricomycetidae</taxon>
        <taxon>Agaricales</taxon>
        <taxon>Agaricineae</taxon>
        <taxon>Hymenogastraceae</taxon>
        <taxon>Gymnopilus</taxon>
    </lineage>
</organism>
<protein>
    <submittedName>
        <fullName evidence="2">Uncharacterized protein</fullName>
    </submittedName>
</protein>
<dbReference type="EMBL" id="NHYE01005109">
    <property type="protein sequence ID" value="PPQ76877.1"/>
    <property type="molecule type" value="Genomic_DNA"/>
</dbReference>
<reference evidence="2 3" key="1">
    <citation type="journal article" date="2018" name="Evol. Lett.">
        <title>Horizontal gene cluster transfer increased hallucinogenic mushroom diversity.</title>
        <authorList>
            <person name="Reynolds H.T."/>
            <person name="Vijayakumar V."/>
            <person name="Gluck-Thaler E."/>
            <person name="Korotkin H.B."/>
            <person name="Matheny P.B."/>
            <person name="Slot J.C."/>
        </authorList>
    </citation>
    <scope>NUCLEOTIDE SEQUENCE [LARGE SCALE GENOMIC DNA]</scope>
    <source>
        <strain evidence="2 3">SRW20</strain>
    </source>
</reference>
<feature type="region of interest" description="Disordered" evidence="1">
    <location>
        <begin position="75"/>
        <end position="96"/>
    </location>
</feature>
<evidence type="ECO:0000313" key="2">
    <source>
        <dbReference type="EMBL" id="PPQ76877.1"/>
    </source>
</evidence>
<name>A0A409WEE2_9AGAR</name>
<evidence type="ECO:0000256" key="1">
    <source>
        <dbReference type="SAM" id="MobiDB-lite"/>
    </source>
</evidence>
<gene>
    <name evidence="2" type="ORF">CVT26_001468</name>
</gene>
<comment type="caution">
    <text evidence="2">The sequence shown here is derived from an EMBL/GenBank/DDBJ whole genome shotgun (WGS) entry which is preliminary data.</text>
</comment>
<dbReference type="AlphaFoldDB" id="A0A409WEE2"/>
<proteinExistence type="predicted"/>
<dbReference type="InParanoid" id="A0A409WEE2"/>
<dbReference type="Proteomes" id="UP000284706">
    <property type="component" value="Unassembled WGS sequence"/>
</dbReference>
<keyword evidence="3" id="KW-1185">Reference proteome</keyword>
<accession>A0A409WEE2</accession>
<sequence>MSSMPRPPDNLESDLRTASILCTCTRCRSHPDWDSANQVFLKGRYVGCNERKAHIRADIGAEMVAQHVYARSLPSQTPSTAVNHSRIKPPNNAGSTEAGEEALKLVLPNSVIQRLCKIESKLKGALLDVLPHDVFLIFQHPPDRHCSPMETPNNAMLLLQGGVESNEIILAQEQWLESAKSFLQDLCLIASTQSNYISDLQQLRDRIDRKLAYWERFKMAHWEVQRTRASQISMKAKICKTSECH</sequence>